<dbReference type="InterPro" id="IPR011547">
    <property type="entry name" value="SLC26A/SulP_dom"/>
</dbReference>
<gene>
    <name evidence="7" type="ORF">F8A88_05080</name>
</gene>
<proteinExistence type="predicted"/>
<feature type="transmembrane region" description="Helical" evidence="5">
    <location>
        <begin position="277"/>
        <end position="301"/>
    </location>
</feature>
<evidence type="ECO:0000256" key="1">
    <source>
        <dbReference type="ARBA" id="ARBA00004141"/>
    </source>
</evidence>
<evidence type="ECO:0000259" key="6">
    <source>
        <dbReference type="PROSITE" id="PS50042"/>
    </source>
</evidence>
<dbReference type="PANTHER" id="PTHR43310">
    <property type="entry name" value="SULFATE TRANSPORTER YBAR-RELATED"/>
    <property type="match status" value="1"/>
</dbReference>
<dbReference type="EMBL" id="WAIE01000001">
    <property type="protein sequence ID" value="KAB1443615.1"/>
    <property type="molecule type" value="Genomic_DNA"/>
</dbReference>
<evidence type="ECO:0000256" key="4">
    <source>
        <dbReference type="ARBA" id="ARBA00023136"/>
    </source>
</evidence>
<dbReference type="InterPro" id="IPR036513">
    <property type="entry name" value="STAS_dom_sf"/>
</dbReference>
<protein>
    <submittedName>
        <fullName evidence="7">Cyclic nucleotide-binding domain-containing protein</fullName>
    </submittedName>
</protein>
<keyword evidence="3 5" id="KW-1133">Transmembrane helix</keyword>
<feature type="transmembrane region" description="Helical" evidence="5">
    <location>
        <begin position="236"/>
        <end position="257"/>
    </location>
</feature>
<feature type="transmembrane region" description="Helical" evidence="5">
    <location>
        <begin position="166"/>
        <end position="187"/>
    </location>
</feature>
<dbReference type="OrthoDB" id="9771198at2"/>
<dbReference type="SMART" id="SM00100">
    <property type="entry name" value="cNMP"/>
    <property type="match status" value="1"/>
</dbReference>
<dbReference type="PANTHER" id="PTHR43310:SF1">
    <property type="entry name" value="SULFATE TRANSPORTER YBAR-RELATED"/>
    <property type="match status" value="1"/>
</dbReference>
<dbReference type="CDD" id="cd00038">
    <property type="entry name" value="CAP_ED"/>
    <property type="match status" value="1"/>
</dbReference>
<dbReference type="Pfam" id="PF00916">
    <property type="entry name" value="Sulfate_transp"/>
    <property type="match status" value="1"/>
</dbReference>
<feature type="domain" description="Cyclic nucleotide-binding" evidence="6">
    <location>
        <begin position="700"/>
        <end position="800"/>
    </location>
</feature>
<evidence type="ECO:0000313" key="8">
    <source>
        <dbReference type="Proteomes" id="UP000438699"/>
    </source>
</evidence>
<dbReference type="SUPFAM" id="SSF52091">
    <property type="entry name" value="SpoIIaa-like"/>
    <property type="match status" value="1"/>
</dbReference>
<name>A0A6N6N8H2_9BACT</name>
<feature type="transmembrane region" description="Helical" evidence="5">
    <location>
        <begin position="141"/>
        <end position="159"/>
    </location>
</feature>
<comment type="caution">
    <text evidence="7">The sequence shown here is derived from an EMBL/GenBank/DDBJ whole genome shotgun (WGS) entry which is preliminary data.</text>
</comment>
<keyword evidence="8" id="KW-1185">Reference proteome</keyword>
<comment type="subcellular location">
    <subcellularLocation>
        <location evidence="1">Membrane</location>
        <topology evidence="1">Multi-pass membrane protein</topology>
    </subcellularLocation>
</comment>
<feature type="transmembrane region" description="Helical" evidence="5">
    <location>
        <begin position="199"/>
        <end position="224"/>
    </location>
</feature>
<dbReference type="SUPFAM" id="SSF51206">
    <property type="entry name" value="cAMP-binding domain-like"/>
    <property type="match status" value="1"/>
</dbReference>
<feature type="transmembrane region" description="Helical" evidence="5">
    <location>
        <begin position="308"/>
        <end position="327"/>
    </location>
</feature>
<dbReference type="InterPro" id="IPR014710">
    <property type="entry name" value="RmlC-like_jellyroll"/>
</dbReference>
<evidence type="ECO:0000313" key="7">
    <source>
        <dbReference type="EMBL" id="KAB1443615.1"/>
    </source>
</evidence>
<dbReference type="InterPro" id="IPR018490">
    <property type="entry name" value="cNMP-bd_dom_sf"/>
</dbReference>
<dbReference type="AlphaFoldDB" id="A0A6N6N8H2"/>
<feature type="transmembrane region" description="Helical" evidence="5">
    <location>
        <begin position="504"/>
        <end position="529"/>
    </location>
</feature>
<dbReference type="Gene3D" id="3.30.750.24">
    <property type="entry name" value="STAS domain"/>
    <property type="match status" value="1"/>
</dbReference>
<dbReference type="GO" id="GO:0016020">
    <property type="term" value="C:membrane"/>
    <property type="evidence" value="ECO:0007669"/>
    <property type="project" value="UniProtKB-SubCell"/>
</dbReference>
<reference evidence="7 8" key="1">
    <citation type="journal article" date="2017" name="Int. J. Syst. Evol. Microbiol.">
        <title>Desulfovibrio senegalensis sp. nov., a mesophilic sulfate reducer isolated from marine sediment.</title>
        <authorList>
            <person name="Thioye A."/>
            <person name="Gam Z.B.A."/>
            <person name="Mbengue M."/>
            <person name="Cayol J.L."/>
            <person name="Joseph-Bartoli M."/>
            <person name="Toure-Kane C."/>
            <person name="Labat M."/>
        </authorList>
    </citation>
    <scope>NUCLEOTIDE SEQUENCE [LARGE SCALE GENOMIC DNA]</scope>
    <source>
        <strain evidence="7 8">DSM 101509</strain>
    </source>
</reference>
<dbReference type="InterPro" id="IPR052706">
    <property type="entry name" value="Membrane-Transporter-like"/>
</dbReference>
<feature type="transmembrane region" description="Helical" evidence="5">
    <location>
        <begin position="109"/>
        <end position="129"/>
    </location>
</feature>
<evidence type="ECO:0000256" key="5">
    <source>
        <dbReference type="SAM" id="Phobius"/>
    </source>
</evidence>
<dbReference type="PROSITE" id="PS50042">
    <property type="entry name" value="CNMP_BINDING_3"/>
    <property type="match status" value="1"/>
</dbReference>
<keyword evidence="4 5" id="KW-0472">Membrane</keyword>
<dbReference type="RefSeq" id="WP_151149988.1">
    <property type="nucleotide sequence ID" value="NZ_WAIE01000001.1"/>
</dbReference>
<feature type="transmembrane region" description="Helical" evidence="5">
    <location>
        <begin position="407"/>
        <end position="429"/>
    </location>
</feature>
<dbReference type="InterPro" id="IPR000595">
    <property type="entry name" value="cNMP-bd_dom"/>
</dbReference>
<accession>A0A6N6N8H2</accession>
<dbReference type="Proteomes" id="UP000438699">
    <property type="component" value="Unassembled WGS sequence"/>
</dbReference>
<keyword evidence="2 5" id="KW-0812">Transmembrane</keyword>
<organism evidence="7 8">
    <name type="scientific">Pseudodesulfovibrio senegalensis</name>
    <dbReference type="NCBI Taxonomy" id="1721087"/>
    <lineage>
        <taxon>Bacteria</taxon>
        <taxon>Pseudomonadati</taxon>
        <taxon>Thermodesulfobacteriota</taxon>
        <taxon>Desulfovibrionia</taxon>
        <taxon>Desulfovibrionales</taxon>
        <taxon>Desulfovibrionaceae</taxon>
    </lineage>
</organism>
<evidence type="ECO:0000256" key="3">
    <source>
        <dbReference type="ARBA" id="ARBA00022989"/>
    </source>
</evidence>
<evidence type="ECO:0000256" key="2">
    <source>
        <dbReference type="ARBA" id="ARBA00022692"/>
    </source>
</evidence>
<dbReference type="Pfam" id="PF00027">
    <property type="entry name" value="cNMP_binding"/>
    <property type="match status" value="1"/>
</dbReference>
<feature type="transmembrane region" description="Helical" evidence="5">
    <location>
        <begin position="441"/>
        <end position="459"/>
    </location>
</feature>
<sequence length="837" mass="90622">MDDVNDAVSVTEGEKSDILCPACGTVHSGNGNHERCRKCDRPFSSAVVDEPTEDDVALDDLAEVNPPPRIWEGTTMEEGGASVGEGASVDTDPATQHSMLLAGGIFQNVYAGCVTGLTGFFFAVVYGVFASSQVDLPGFMPYLVSTALLATAVVGFVVASRSRIPFAAGGPDAILAALLFLFLGSIYRSMDGVQPVDVIFPTLAAAVAVAGFVTGVGLWLMSLFKAGRWMRYIPTQVLGGVYGAMGAMVLLGAWSVISVGTNPESNQFVFVNSLMRFVAQGSCDSHWIPSAAFALVLFGFLYRTRNTLVLLALLMVGVGIGHAADFLNIPHVGTMLGAGLSPSLGGLDHLVAMLDPQVIERIDWQAISRQNLYLGAMVVLTLLRMMARSTRIEAECDIRADLDNEYGVVGGGGMLAGLVGGMPASISYGRTLGNFALGARGRLSGAVAAVVAAALFFYSGQAMSMVPRFVVEGLLIYVGIGLIKSWLFDTATAFTRRDDRRLALFVFVSSLVFGMLVGVGVGVASAMMLTVSRNSRNAAVKNELSGAYYRSNVDRAPAQLRILKEYGDHIHILRLQGFVFLGTIYDLIDRIRARMDSSEHLPMEYIVIDFSLVSGFASATDLGFSMLRDFGLEHEVNIIFTNAPLELADHLERSGYVLNDVEGSFKLFMNLDYALEWCETQILDGENHADMHQLSLHELLAPVFPEPRYIPLFMKMLTKVHANKGEVVIEQGDYSDTMYFVESGTLNVVIESEDHKPERIKKVGPGAVFGEMGFYTNAPRSATVQAAERCVLYLLDRKKLALLEKKAPVLATAFNRYLVNVLSERLVTANKKAQELR</sequence>
<dbReference type="Gene3D" id="2.60.120.10">
    <property type="entry name" value="Jelly Rolls"/>
    <property type="match status" value="1"/>
</dbReference>